<keyword evidence="3" id="KW-1185">Reference proteome</keyword>
<accession>A0A507DCL4</accession>
<evidence type="ECO:0000256" key="1">
    <source>
        <dbReference type="SAM" id="MobiDB-lite"/>
    </source>
</evidence>
<protein>
    <submittedName>
        <fullName evidence="2">Uncharacterized protein</fullName>
    </submittedName>
</protein>
<comment type="caution">
    <text evidence="2">The sequence shown here is derived from an EMBL/GenBank/DDBJ whole genome shotgun (WGS) entry which is preliminary data.</text>
</comment>
<dbReference type="OrthoDB" id="10294601at2759"/>
<feature type="compositionally biased region" description="Polar residues" evidence="1">
    <location>
        <begin position="905"/>
        <end position="922"/>
    </location>
</feature>
<evidence type="ECO:0000313" key="2">
    <source>
        <dbReference type="EMBL" id="TPX49097.1"/>
    </source>
</evidence>
<dbReference type="Proteomes" id="UP000320333">
    <property type="component" value="Unassembled WGS sequence"/>
</dbReference>
<feature type="compositionally biased region" description="Basic and acidic residues" evidence="1">
    <location>
        <begin position="884"/>
        <end position="893"/>
    </location>
</feature>
<evidence type="ECO:0000313" key="3">
    <source>
        <dbReference type="Proteomes" id="UP000320333"/>
    </source>
</evidence>
<reference evidence="2 3" key="1">
    <citation type="journal article" date="2019" name="Sci. Rep.">
        <title>Comparative genomics of chytrid fungi reveal insights into the obligate biotrophic and pathogenic lifestyle of Synchytrium endobioticum.</title>
        <authorList>
            <person name="van de Vossenberg B.T.L.H."/>
            <person name="Warris S."/>
            <person name="Nguyen H.D.T."/>
            <person name="van Gent-Pelzer M.P.E."/>
            <person name="Joly D.L."/>
            <person name="van de Geest H.C."/>
            <person name="Bonants P.J.M."/>
            <person name="Smith D.S."/>
            <person name="Levesque C.A."/>
            <person name="van der Lee T.A.J."/>
        </authorList>
    </citation>
    <scope>NUCLEOTIDE SEQUENCE [LARGE SCALE GENOMIC DNA]</scope>
    <source>
        <strain evidence="2 3">CBS 675.73</strain>
    </source>
</reference>
<name>A0A507DCL4_9FUNG</name>
<organism evidence="2 3">
    <name type="scientific">Chytriomyces confervae</name>
    <dbReference type="NCBI Taxonomy" id="246404"/>
    <lineage>
        <taxon>Eukaryota</taxon>
        <taxon>Fungi</taxon>
        <taxon>Fungi incertae sedis</taxon>
        <taxon>Chytridiomycota</taxon>
        <taxon>Chytridiomycota incertae sedis</taxon>
        <taxon>Chytridiomycetes</taxon>
        <taxon>Chytridiales</taxon>
        <taxon>Chytriomycetaceae</taxon>
        <taxon>Chytriomyces</taxon>
    </lineage>
</organism>
<sequence length="922" mass="101684">MDPYLESMRMGSSASCRIALGGLGQSVSQRAVNAVHPETGDSPSGNSVSDEIAALSSLMDLMESPSSPWLLDAVAYPLRALLTSIVDHRSLLSTDNIPHSTPTSNSSISTESLLRLLDVLYRRVFCLEDEALNFDLVTEFALIARLLFDAPDLVRHFKQKEAWDILQIWGPLTLRFNIGMSLVQLAIHIGLDEQVDEWEMVLELESVYDADERRSVFQSMRAPVSTAIDETSPPQHRRRALIQCLEIIKAATLAGPESGAGGRDPAFIKAVEEIDAFGAISSELVISKEFSFMLDLFVDLVQEIHTFLSSPGLVSLPDCSWIANTLILLTHKFKNHDRSALETVLGPIILVLMIQDSMKYTPDRDFDIFDSLFTVFSKLDVTSIQYVSSCFSISSAGARKAAVKHLGPLLQLAKAGNSHVGIMLVGLMSTEDKSAFRSCLDELFDISSPAILISFIVAFCQEPALFQDRVPQLLRLLENDQVANTVSTIIIDVISRQPTLYSNAFALNPIVAAFLSPKCKVENANGTSMAGTAVSDSVVSIYNVLATSSDEGCYLCTPLLFETMELILTSLARDASEADTKRAVNLLLVILETLNRIATWHPELVAPEEHILEIVVGDPLCASEGGRVLLDAVERIVDSLQTMGDGYETVGEVPRRILTLKRMVTEPGGSFVADGAAASTQILNAPSQQHQQPTGGILSHLANQQAQQQQQMDRQSMVRNAPIQSGVHEKEASITESDVINARNSLNHFSMQHFAAQNQTTAYQHFIGSQPSSSNWNSRPVSVAFDSSHFNPTAHPLGSTLSKSDAVDEAARETMAWLQQRLETLELTVDQLKRDRLESLSIIEAQRKRMTRLEEFVRKQDELMIDQQRRILEFNASLRAFEHRQQREMEEAGKKKKSGLFKRSSLASSMPNVPPSSSERSI</sequence>
<proteinExistence type="predicted"/>
<dbReference type="EMBL" id="QEAP01001230">
    <property type="protein sequence ID" value="TPX49097.1"/>
    <property type="molecule type" value="Genomic_DNA"/>
</dbReference>
<dbReference type="AlphaFoldDB" id="A0A507DCL4"/>
<feature type="region of interest" description="Disordered" evidence="1">
    <location>
        <begin position="884"/>
        <end position="922"/>
    </location>
</feature>
<gene>
    <name evidence="2" type="ORF">CcCBS67573_g10174</name>
</gene>